<dbReference type="Gene3D" id="1.10.10.60">
    <property type="entry name" value="Homeodomain-like"/>
    <property type="match status" value="2"/>
</dbReference>
<dbReference type="VEuPathDB" id="VectorBase:RSAN_049646"/>
<feature type="compositionally biased region" description="Acidic residues" evidence="3">
    <location>
        <begin position="28"/>
        <end position="37"/>
    </location>
</feature>
<dbReference type="PANTHER" id="PTHR19303">
    <property type="entry name" value="TRANSPOSON"/>
    <property type="match status" value="1"/>
</dbReference>
<proteinExistence type="predicted"/>
<dbReference type="VEuPathDB" id="VectorBase:RSAN_052302"/>
<dbReference type="Pfam" id="PF13837">
    <property type="entry name" value="Myb_DNA-bind_4"/>
    <property type="match status" value="1"/>
</dbReference>
<evidence type="ECO:0000259" key="4">
    <source>
        <dbReference type="PROSITE" id="PS51253"/>
    </source>
</evidence>
<comment type="subcellular location">
    <subcellularLocation>
        <location evidence="1">Nucleus</location>
    </subcellularLocation>
</comment>
<comment type="caution">
    <text evidence="5">The sequence shown here is derived from an EMBL/GenBank/DDBJ whole genome shotgun (WGS) entry which is preliminary data.</text>
</comment>
<accession>A0A9D4Q295</accession>
<name>A0A9D4Q295_RHISA</name>
<reference evidence="5" key="2">
    <citation type="submission" date="2021-09" db="EMBL/GenBank/DDBJ databases">
        <authorList>
            <person name="Jia N."/>
            <person name="Wang J."/>
            <person name="Shi W."/>
            <person name="Du L."/>
            <person name="Sun Y."/>
            <person name="Zhan W."/>
            <person name="Jiang J."/>
            <person name="Wang Q."/>
            <person name="Zhang B."/>
            <person name="Ji P."/>
            <person name="Sakyi L.B."/>
            <person name="Cui X."/>
            <person name="Yuan T."/>
            <person name="Jiang B."/>
            <person name="Yang W."/>
            <person name="Lam T.T.-Y."/>
            <person name="Chang Q."/>
            <person name="Ding S."/>
            <person name="Wang X."/>
            <person name="Zhu J."/>
            <person name="Ruan X."/>
            <person name="Zhao L."/>
            <person name="Wei J."/>
            <person name="Que T."/>
            <person name="Du C."/>
            <person name="Cheng J."/>
            <person name="Dai P."/>
            <person name="Han X."/>
            <person name="Huang E."/>
            <person name="Gao Y."/>
            <person name="Liu J."/>
            <person name="Shao H."/>
            <person name="Ye R."/>
            <person name="Li L."/>
            <person name="Wei W."/>
            <person name="Wang X."/>
            <person name="Wang C."/>
            <person name="Huo Q."/>
            <person name="Li W."/>
            <person name="Guo W."/>
            <person name="Chen H."/>
            <person name="Chen S."/>
            <person name="Zhou L."/>
            <person name="Zhou L."/>
            <person name="Ni X."/>
            <person name="Tian J."/>
            <person name="Zhou Y."/>
            <person name="Sheng Y."/>
            <person name="Liu T."/>
            <person name="Pan Y."/>
            <person name="Xia L."/>
            <person name="Li J."/>
            <person name="Zhao F."/>
            <person name="Cao W."/>
        </authorList>
    </citation>
    <scope>NUCLEOTIDE SEQUENCE</scope>
    <source>
        <strain evidence="5">Rsan-2018</strain>
        <tissue evidence="5">Larvae</tissue>
    </source>
</reference>
<dbReference type="EMBL" id="JABSTV010001249">
    <property type="protein sequence ID" value="KAH7961811.1"/>
    <property type="molecule type" value="Genomic_DNA"/>
</dbReference>
<keyword evidence="6" id="KW-1185">Reference proteome</keyword>
<dbReference type="AlphaFoldDB" id="A0A9D4Q295"/>
<protein>
    <recommendedName>
        <fullName evidence="4">HTH CENPB-type domain-containing protein</fullName>
    </recommendedName>
</protein>
<feature type="region of interest" description="Disordered" evidence="3">
    <location>
        <begin position="1"/>
        <end position="41"/>
    </location>
</feature>
<dbReference type="PROSITE" id="PS51253">
    <property type="entry name" value="HTH_CENPB"/>
    <property type="match status" value="1"/>
</dbReference>
<dbReference type="GO" id="GO:0005634">
    <property type="term" value="C:nucleus"/>
    <property type="evidence" value="ECO:0007669"/>
    <property type="project" value="UniProtKB-SubCell"/>
</dbReference>
<feature type="domain" description="HTH CENPB-type" evidence="4">
    <location>
        <begin position="241"/>
        <end position="312"/>
    </location>
</feature>
<dbReference type="SUPFAM" id="SSF46689">
    <property type="entry name" value="Homeodomain-like"/>
    <property type="match status" value="1"/>
</dbReference>
<evidence type="ECO:0000256" key="2">
    <source>
        <dbReference type="ARBA" id="ARBA00023125"/>
    </source>
</evidence>
<gene>
    <name evidence="5" type="ORF">HPB52_012244</name>
</gene>
<dbReference type="Proteomes" id="UP000821837">
    <property type="component" value="Chromosome 3"/>
</dbReference>
<dbReference type="InterPro" id="IPR044822">
    <property type="entry name" value="Myb_DNA-bind_4"/>
</dbReference>
<dbReference type="PANTHER" id="PTHR19303:SF73">
    <property type="entry name" value="PROTEIN PDC2"/>
    <property type="match status" value="1"/>
</dbReference>
<sequence>MNASTFYGLRKAQEKTTACDIPSRSEDSDLSDSDDDYPPANKVARDLAFRPHMAAANALGPRPMSMTAAVGTATSTAVSSASTASAYHWPLHPAAVQPSYAPVSLHLAIGRSLAAAQHTTGRRREIAHADQLTVYHEPQLDMPPMEAATVRPRDGATVGAIIIIMRTDSGDGGEKGHAYPKSDQEGLLVKTSNSRFKPKKHGDRLPQCPPTTSDLTKSATGQNLMRTDKDIKGNATLFSPKAKQACGAKYGNLDDTLLTWFKQACAAGINFDGSILHEKAMEIANRLGITDFTVSNGWIDHFRKRHGIAYKTPSKSSSLKGEACHGGKCSNDRLTVLLYYNVDKLKPWVIGKYRNPRYFKNTRLLPCHYSSNCPWTAVNASTAQHCFERCGVHMDGYVETAIKAEELEAASCEQEPTEAMNALGATGVTYDDLVTVDAAVVTSECQSIAEIVVNSVASEAVDCVDDDEHEPRDSGELAVELADPRFGETVAALDLVHRHVAQQSNADSNAAFQKRNASVYDNIVEALRQAAYVRTRQQVQHKIENLSQTYR</sequence>
<dbReference type="InterPro" id="IPR009057">
    <property type="entry name" value="Homeodomain-like_sf"/>
</dbReference>
<organism evidence="5 6">
    <name type="scientific">Rhipicephalus sanguineus</name>
    <name type="common">Brown dog tick</name>
    <name type="synonym">Ixodes sanguineus</name>
    <dbReference type="NCBI Taxonomy" id="34632"/>
    <lineage>
        <taxon>Eukaryota</taxon>
        <taxon>Metazoa</taxon>
        <taxon>Ecdysozoa</taxon>
        <taxon>Arthropoda</taxon>
        <taxon>Chelicerata</taxon>
        <taxon>Arachnida</taxon>
        <taxon>Acari</taxon>
        <taxon>Parasitiformes</taxon>
        <taxon>Ixodida</taxon>
        <taxon>Ixodoidea</taxon>
        <taxon>Ixodidae</taxon>
        <taxon>Rhipicephalinae</taxon>
        <taxon>Rhipicephalus</taxon>
        <taxon>Rhipicephalus</taxon>
    </lineage>
</organism>
<keyword evidence="2" id="KW-0238">DNA-binding</keyword>
<reference evidence="5" key="1">
    <citation type="journal article" date="2020" name="Cell">
        <title>Large-Scale Comparative Analyses of Tick Genomes Elucidate Their Genetic Diversity and Vector Capacities.</title>
        <authorList>
            <consortium name="Tick Genome and Microbiome Consortium (TIGMIC)"/>
            <person name="Jia N."/>
            <person name="Wang J."/>
            <person name="Shi W."/>
            <person name="Du L."/>
            <person name="Sun Y."/>
            <person name="Zhan W."/>
            <person name="Jiang J.F."/>
            <person name="Wang Q."/>
            <person name="Zhang B."/>
            <person name="Ji P."/>
            <person name="Bell-Sakyi L."/>
            <person name="Cui X.M."/>
            <person name="Yuan T.T."/>
            <person name="Jiang B.G."/>
            <person name="Yang W.F."/>
            <person name="Lam T.T."/>
            <person name="Chang Q.C."/>
            <person name="Ding S.J."/>
            <person name="Wang X.J."/>
            <person name="Zhu J.G."/>
            <person name="Ruan X.D."/>
            <person name="Zhao L."/>
            <person name="Wei J.T."/>
            <person name="Ye R.Z."/>
            <person name="Que T.C."/>
            <person name="Du C.H."/>
            <person name="Zhou Y.H."/>
            <person name="Cheng J.X."/>
            <person name="Dai P.F."/>
            <person name="Guo W.B."/>
            <person name="Han X.H."/>
            <person name="Huang E.J."/>
            <person name="Li L.F."/>
            <person name="Wei W."/>
            <person name="Gao Y.C."/>
            <person name="Liu J.Z."/>
            <person name="Shao H.Z."/>
            <person name="Wang X."/>
            <person name="Wang C.C."/>
            <person name="Yang T.C."/>
            <person name="Huo Q.B."/>
            <person name="Li W."/>
            <person name="Chen H.Y."/>
            <person name="Chen S.E."/>
            <person name="Zhou L.G."/>
            <person name="Ni X.B."/>
            <person name="Tian J.H."/>
            <person name="Sheng Y."/>
            <person name="Liu T."/>
            <person name="Pan Y.S."/>
            <person name="Xia L.Y."/>
            <person name="Li J."/>
            <person name="Zhao F."/>
            <person name="Cao W.C."/>
        </authorList>
    </citation>
    <scope>NUCLEOTIDE SEQUENCE</scope>
    <source>
        <strain evidence="5">Rsan-2018</strain>
    </source>
</reference>
<dbReference type="InterPro" id="IPR006600">
    <property type="entry name" value="HTH_CenpB_DNA-bd_dom"/>
</dbReference>
<dbReference type="InterPro" id="IPR050863">
    <property type="entry name" value="CenT-Element_Derived"/>
</dbReference>
<dbReference type="Pfam" id="PF03221">
    <property type="entry name" value="HTH_Tnp_Tc5"/>
    <property type="match status" value="1"/>
</dbReference>
<evidence type="ECO:0000313" key="6">
    <source>
        <dbReference type="Proteomes" id="UP000821837"/>
    </source>
</evidence>
<dbReference type="SMART" id="SM00674">
    <property type="entry name" value="CENPB"/>
    <property type="match status" value="1"/>
</dbReference>
<evidence type="ECO:0000313" key="5">
    <source>
        <dbReference type="EMBL" id="KAH7961811.1"/>
    </source>
</evidence>
<feature type="compositionally biased region" description="Polar residues" evidence="3">
    <location>
        <begin position="210"/>
        <end position="219"/>
    </location>
</feature>
<dbReference type="GO" id="GO:0003677">
    <property type="term" value="F:DNA binding"/>
    <property type="evidence" value="ECO:0007669"/>
    <property type="project" value="UniProtKB-KW"/>
</dbReference>
<feature type="region of interest" description="Disordered" evidence="3">
    <location>
        <begin position="194"/>
        <end position="219"/>
    </location>
</feature>
<evidence type="ECO:0000256" key="3">
    <source>
        <dbReference type="SAM" id="MobiDB-lite"/>
    </source>
</evidence>
<evidence type="ECO:0000256" key="1">
    <source>
        <dbReference type="ARBA" id="ARBA00004123"/>
    </source>
</evidence>